<sequence length="1222" mass="137124">MTNERLNSDENEVVRLRSKLRRANDKYRVAMEQDRAIKDRLAQLESRLDALQREVALRSDIERELVQDLVSARVALANLRSGRAVTLSRALRKARSARKAIQLPATVIRVIRERKRHPSEQDMQALVKRELDAHKAKIAAALGSTDVRALYPSVTESKPETTRRAKRRGKVLAGLAAASKPRAAVIVDDFTRTGIDPEWETTHLTPQEWRDQLERADPQLLFVESAWRGVDNLWENRIGHVPPELLDILRWCNDRGVPTAFWNKEDPVHFSTFLNVASRFDHVFTTDIEMIPAYRTALGHDRVWLMPFAAQPLRHNPIVNAPRKTAMMFAGAFYRRYPERNRDLEELVAGVAPILKIDIFDRNFDSSDDNYRFPDSYRPLIRGTLSPDLVHHAYREYEYGLNLNSVKQSGTMFARRVLELMASGTLVIGNYSRGVRAMFGELTTSVDIGEEAAKRVRELVSEPLSARRLRQVALRKVLQEHTYEDRLEYLRSRVLGREYSGYRPTVLVLGVANSQAEALLFEKQVRAQRGVNVVPIAVVPETETSGLGGLSDALRCYSRSEISRLRVEELVPAAEFVAVWRMPDYHGPSLLLDLVLVYRYADCEAVGIAGGFELRDNQVVEQHGTRYGSSATRLLRAPAIRLSTFTGTALSVSSLLEYEKLDLRGFAAEIFGYCQVPAGQLLDSESAANTVDAEVHDAGITLATLYGQAEALAALPSESGLVAPSRQHVTSGFADFNRASVSTRAVGHTVEIESRLEPGAHDYLFSRESHEIADVGNEGVVELHVECGPGLNTQVAVIYYDREMNRIGSSVHFTNQNVTSRVPSGARTLRLAVRVSGEGRATLRSVEFAHRATTPAFVRLRGAALLVTNVYPSHRDRYRNGFVHSRVLAYKNAGTIVDVLSVSDGRPYETYEHEGIDVHVGSVGLLERALEQSPEHVPVLVHFLDESMWQAIRKLGRTRRVIVWLHGAEVQPWWRRAYNYSSDEDLAQAKVASGARLRFWREVFSEREINTHFVFVSQYFADEVMEDVGISLEATRYSVIHNPVDTTLFSYKTKDPEDRLRILSVRPYASAKYANDLSVAAVELLRNEPEFEQLEFRFVGAGRLFESTVGGLRGLSNVRLDETFLSHSEIARLHKDFGIFLVPTRMDAQGVSRDEAMSSGLVPVTTRVAAIPEFVDDGSGILCEPESPASLAAAILRLVRDPELFMRLSDGAARRVRSQVAN</sequence>
<reference evidence="3" key="1">
    <citation type="submission" date="2023-03" db="EMBL/GenBank/DDBJ databases">
        <title>Cellulosimicrobium cellulans NBRC 103059.</title>
        <authorList>
            <person name="Ichikawa N."/>
            <person name="Sato H."/>
            <person name="Tonouchi N."/>
        </authorList>
    </citation>
    <scope>NUCLEOTIDE SEQUENCE</scope>
    <source>
        <strain evidence="3">NBRC 103059</strain>
    </source>
</reference>
<feature type="domain" description="Spore protein YkvP/CgeB glycosyl transferase-like" evidence="2">
    <location>
        <begin position="381"/>
        <end position="490"/>
    </location>
</feature>
<dbReference type="EMBL" id="BSTG01000003">
    <property type="protein sequence ID" value="GLY57830.1"/>
    <property type="molecule type" value="Genomic_DNA"/>
</dbReference>
<protein>
    <recommendedName>
        <fullName evidence="2">Spore protein YkvP/CgeB glycosyl transferase-like domain-containing protein</fullName>
    </recommendedName>
</protein>
<keyword evidence="1" id="KW-0175">Coiled coil</keyword>
<dbReference type="PANTHER" id="PTHR12526">
    <property type="entry name" value="GLYCOSYLTRANSFERASE"/>
    <property type="match status" value="1"/>
</dbReference>
<dbReference type="CDD" id="cd03801">
    <property type="entry name" value="GT4_PimA-like"/>
    <property type="match status" value="1"/>
</dbReference>
<dbReference type="Gene3D" id="3.40.50.2000">
    <property type="entry name" value="Glycogen Phosphorylase B"/>
    <property type="match status" value="2"/>
</dbReference>
<dbReference type="SUPFAM" id="SSF53756">
    <property type="entry name" value="UDP-Glycosyltransferase/glycogen phosphorylase"/>
    <property type="match status" value="1"/>
</dbReference>
<evidence type="ECO:0000313" key="4">
    <source>
        <dbReference type="Proteomes" id="UP001165168"/>
    </source>
</evidence>
<evidence type="ECO:0000259" key="2">
    <source>
        <dbReference type="Pfam" id="PF13524"/>
    </source>
</evidence>
<accession>A0AAV5PC14</accession>
<gene>
    <name evidence="3" type="ORF">Ccel01_24320</name>
</gene>
<dbReference type="Pfam" id="PF13692">
    <property type="entry name" value="Glyco_trans_1_4"/>
    <property type="match status" value="1"/>
</dbReference>
<name>A0AAV5PC14_CELCE</name>
<dbReference type="AlphaFoldDB" id="A0AAV5PC14"/>
<dbReference type="InterPro" id="IPR055259">
    <property type="entry name" value="YkvP/CgeB_Glyco_trans-like"/>
</dbReference>
<feature type="coiled-coil region" evidence="1">
    <location>
        <begin position="6"/>
        <end position="61"/>
    </location>
</feature>
<evidence type="ECO:0000256" key="1">
    <source>
        <dbReference type="SAM" id="Coils"/>
    </source>
</evidence>
<organism evidence="3 4">
    <name type="scientific">Cellulosimicrobium cellulans</name>
    <name type="common">Arthrobacter luteus</name>
    <dbReference type="NCBI Taxonomy" id="1710"/>
    <lineage>
        <taxon>Bacteria</taxon>
        <taxon>Bacillati</taxon>
        <taxon>Actinomycetota</taxon>
        <taxon>Actinomycetes</taxon>
        <taxon>Micrococcales</taxon>
        <taxon>Promicromonosporaceae</taxon>
        <taxon>Cellulosimicrobium</taxon>
    </lineage>
</organism>
<comment type="caution">
    <text evidence="3">The sequence shown here is derived from an EMBL/GenBank/DDBJ whole genome shotgun (WGS) entry which is preliminary data.</text>
</comment>
<evidence type="ECO:0000313" key="3">
    <source>
        <dbReference type="EMBL" id="GLY57830.1"/>
    </source>
</evidence>
<proteinExistence type="predicted"/>
<dbReference type="Pfam" id="PF13524">
    <property type="entry name" value="Glyco_trans_1_2"/>
    <property type="match status" value="1"/>
</dbReference>
<dbReference type="Proteomes" id="UP001165168">
    <property type="component" value="Unassembled WGS sequence"/>
</dbReference>